<proteinExistence type="predicted"/>
<accession>A0A645CP25</accession>
<organism evidence="2">
    <name type="scientific">bioreactor metagenome</name>
    <dbReference type="NCBI Taxonomy" id="1076179"/>
    <lineage>
        <taxon>unclassified sequences</taxon>
        <taxon>metagenomes</taxon>
        <taxon>ecological metagenomes</taxon>
    </lineage>
</organism>
<feature type="compositionally biased region" description="Basic residues" evidence="1">
    <location>
        <begin position="116"/>
        <end position="142"/>
    </location>
</feature>
<comment type="caution">
    <text evidence="2">The sequence shown here is derived from an EMBL/GenBank/DDBJ whole genome shotgun (WGS) entry which is preliminary data.</text>
</comment>
<feature type="region of interest" description="Disordered" evidence="1">
    <location>
        <begin position="1"/>
        <end position="142"/>
    </location>
</feature>
<name>A0A645CP25_9ZZZZ</name>
<dbReference type="AlphaFoldDB" id="A0A645CP25"/>
<evidence type="ECO:0000256" key="1">
    <source>
        <dbReference type="SAM" id="MobiDB-lite"/>
    </source>
</evidence>
<protein>
    <submittedName>
        <fullName evidence="2">Uncharacterized protein</fullName>
    </submittedName>
</protein>
<dbReference type="EMBL" id="VSSQ01028800">
    <property type="protein sequence ID" value="MPM78667.1"/>
    <property type="molecule type" value="Genomic_DNA"/>
</dbReference>
<feature type="compositionally biased region" description="Basic residues" evidence="1">
    <location>
        <begin position="29"/>
        <end position="44"/>
    </location>
</feature>
<gene>
    <name evidence="2" type="ORF">SDC9_125678</name>
</gene>
<reference evidence="2" key="1">
    <citation type="submission" date="2019-08" db="EMBL/GenBank/DDBJ databases">
        <authorList>
            <person name="Kucharzyk K."/>
            <person name="Murdoch R.W."/>
            <person name="Higgins S."/>
            <person name="Loffler F."/>
        </authorList>
    </citation>
    <scope>NUCLEOTIDE SEQUENCE</scope>
</reference>
<feature type="compositionally biased region" description="Basic and acidic residues" evidence="1">
    <location>
        <begin position="46"/>
        <end position="61"/>
    </location>
</feature>
<evidence type="ECO:0000313" key="2">
    <source>
        <dbReference type="EMBL" id="MPM78667.1"/>
    </source>
</evidence>
<sequence length="142" mass="15772">MRRDVRRRSAAAQGYSGDVHDRRFPGGSRHPRGASRHRHHRAGHGRAADGKAQRDCEEAARGGDAGLRLGDLLGQNRYPDAKQNDRGGGLDPGRPAQGRADHRHPVQRQQADQGRRRQVRVRGRPHGNRHGGHCRPGGHRQE</sequence>